<dbReference type="SMART" id="SM00271">
    <property type="entry name" value="DnaJ"/>
    <property type="match status" value="1"/>
</dbReference>
<protein>
    <recommendedName>
        <fullName evidence="2">J domain-containing protein</fullName>
    </recommendedName>
</protein>
<dbReference type="EMBL" id="OU893350">
    <property type="protein sequence ID" value="CAG9788352.1"/>
    <property type="molecule type" value="Genomic_DNA"/>
</dbReference>
<dbReference type="Pfam" id="PF00226">
    <property type="entry name" value="DnaJ"/>
    <property type="match status" value="1"/>
</dbReference>
<evidence type="ECO:0000313" key="4">
    <source>
        <dbReference type="Proteomes" id="UP001153714"/>
    </source>
</evidence>
<keyword evidence="4" id="KW-1185">Reference proteome</keyword>
<dbReference type="PRINTS" id="PR00625">
    <property type="entry name" value="JDOMAIN"/>
</dbReference>
<dbReference type="SUPFAM" id="SSF46565">
    <property type="entry name" value="Chaperone J-domain"/>
    <property type="match status" value="1"/>
</dbReference>
<dbReference type="PANTHER" id="PTHR44825:SF1">
    <property type="entry name" value="DNAJ HOMOLOG SUBFAMILY C MEMBER 4"/>
    <property type="match status" value="1"/>
</dbReference>
<dbReference type="InterPro" id="IPR036869">
    <property type="entry name" value="J_dom_sf"/>
</dbReference>
<gene>
    <name evidence="3" type="ORF">DIATSA_LOCUS6155</name>
</gene>
<feature type="domain" description="J" evidence="2">
    <location>
        <begin position="26"/>
        <end position="90"/>
    </location>
</feature>
<dbReference type="AlphaFoldDB" id="A0A9N9WF71"/>
<keyword evidence="1" id="KW-1133">Transmembrane helix</keyword>
<evidence type="ECO:0000313" key="3">
    <source>
        <dbReference type="EMBL" id="CAG9788352.1"/>
    </source>
</evidence>
<dbReference type="Proteomes" id="UP001153714">
    <property type="component" value="Chromosome 19"/>
</dbReference>
<dbReference type="PROSITE" id="PS50076">
    <property type="entry name" value="DNAJ_2"/>
    <property type="match status" value="1"/>
</dbReference>
<accession>A0A9N9WF71</accession>
<evidence type="ECO:0000256" key="1">
    <source>
        <dbReference type="SAM" id="Phobius"/>
    </source>
</evidence>
<evidence type="ECO:0000259" key="2">
    <source>
        <dbReference type="PROSITE" id="PS50076"/>
    </source>
</evidence>
<reference evidence="3" key="2">
    <citation type="submission" date="2022-10" db="EMBL/GenBank/DDBJ databases">
        <authorList>
            <consortium name="ENA_rothamsted_submissions"/>
            <consortium name="culmorum"/>
            <person name="King R."/>
        </authorList>
    </citation>
    <scope>NUCLEOTIDE SEQUENCE</scope>
</reference>
<proteinExistence type="predicted"/>
<dbReference type="Gene3D" id="1.10.287.110">
    <property type="entry name" value="DnaJ domain"/>
    <property type="match status" value="1"/>
</dbReference>
<keyword evidence="1" id="KW-0812">Transmembrane</keyword>
<feature type="transmembrane region" description="Helical" evidence="1">
    <location>
        <begin position="147"/>
        <end position="168"/>
    </location>
</feature>
<reference evidence="3" key="1">
    <citation type="submission" date="2021-12" db="EMBL/GenBank/DDBJ databases">
        <authorList>
            <person name="King R."/>
        </authorList>
    </citation>
    <scope>NUCLEOTIDE SEQUENCE</scope>
</reference>
<dbReference type="OrthoDB" id="445556at2759"/>
<keyword evidence="1" id="KW-0472">Membrane</keyword>
<dbReference type="PANTHER" id="PTHR44825">
    <property type="match status" value="1"/>
</dbReference>
<name>A0A9N9WF71_9NEOP</name>
<organism evidence="3 4">
    <name type="scientific">Diatraea saccharalis</name>
    <name type="common">sugarcane borer</name>
    <dbReference type="NCBI Taxonomy" id="40085"/>
    <lineage>
        <taxon>Eukaryota</taxon>
        <taxon>Metazoa</taxon>
        <taxon>Ecdysozoa</taxon>
        <taxon>Arthropoda</taxon>
        <taxon>Hexapoda</taxon>
        <taxon>Insecta</taxon>
        <taxon>Pterygota</taxon>
        <taxon>Neoptera</taxon>
        <taxon>Endopterygota</taxon>
        <taxon>Lepidoptera</taxon>
        <taxon>Glossata</taxon>
        <taxon>Ditrysia</taxon>
        <taxon>Pyraloidea</taxon>
        <taxon>Crambidae</taxon>
        <taxon>Crambinae</taxon>
        <taxon>Diatraea</taxon>
    </lineage>
</organism>
<sequence length="235" mass="27137">MYFVARQLEYKILNSVIRCYSFARKSHYEILRLRKNCTEKEIKEAFIKMSKEYHPDKNKDAAAQDKFVQIVEAYNVLSKAGSRAKYDSAQNSSDSTYVYRTYNPYNMRRNSNTQYSYQYQTHSQNSQNTSQSNSFYGVKGLKKVPNYVIILLCCSLAMVGCLLQMFVIREMYMIQRRQANEKSKYLAEELEKVRAAAKENANEVQTRLLLEKIVQAANPTVATASLGQALASEKK</sequence>
<dbReference type="InterPro" id="IPR052763">
    <property type="entry name" value="DnaJ_C4"/>
</dbReference>
<dbReference type="CDD" id="cd06257">
    <property type="entry name" value="DnaJ"/>
    <property type="match status" value="1"/>
</dbReference>
<dbReference type="InterPro" id="IPR001623">
    <property type="entry name" value="DnaJ_domain"/>
</dbReference>